<reference evidence="1" key="1">
    <citation type="submission" date="2021-01" db="EMBL/GenBank/DDBJ databases">
        <authorList>
            <person name="Kaushik A."/>
        </authorList>
    </citation>
    <scope>NUCLEOTIDE SEQUENCE</scope>
    <source>
        <strain evidence="1">AG5</strain>
    </source>
</reference>
<dbReference type="AlphaFoldDB" id="A0A8H3HWI0"/>
<evidence type="ECO:0000313" key="2">
    <source>
        <dbReference type="Proteomes" id="UP000663827"/>
    </source>
</evidence>
<dbReference type="Proteomes" id="UP000663827">
    <property type="component" value="Unassembled WGS sequence"/>
</dbReference>
<protein>
    <submittedName>
        <fullName evidence="1">Uncharacterized protein</fullName>
    </submittedName>
</protein>
<organism evidence="1 2">
    <name type="scientific">Rhizoctonia solani</name>
    <dbReference type="NCBI Taxonomy" id="456999"/>
    <lineage>
        <taxon>Eukaryota</taxon>
        <taxon>Fungi</taxon>
        <taxon>Dikarya</taxon>
        <taxon>Basidiomycota</taxon>
        <taxon>Agaricomycotina</taxon>
        <taxon>Agaricomycetes</taxon>
        <taxon>Cantharellales</taxon>
        <taxon>Ceratobasidiaceae</taxon>
        <taxon>Rhizoctonia</taxon>
    </lineage>
</organism>
<sequence length="151" mass="16226">MCTLDYHARSRLSLPHIRSFLGSETVSSIRTSQQVSAVDLAQSADRAKVSASPRLKLTARTSNLQSVVAKVGVKGVKDVKGVKAAEVDAEAEVAGVEVVELSRAGERGRGSLQVLSRSPGGLYTPRGWPVVRGRGSWRPTSAPIWRHVRRG</sequence>
<accession>A0A8H3HWI0</accession>
<name>A0A8H3HWI0_9AGAM</name>
<proteinExistence type="predicted"/>
<comment type="caution">
    <text evidence="1">The sequence shown here is derived from an EMBL/GenBank/DDBJ whole genome shotgun (WGS) entry which is preliminary data.</text>
</comment>
<dbReference type="EMBL" id="CAJNJQ010000820">
    <property type="protein sequence ID" value="CAE7101983.1"/>
    <property type="molecule type" value="Genomic_DNA"/>
</dbReference>
<gene>
    <name evidence="1" type="ORF">RDB_LOCUS41313</name>
</gene>
<evidence type="ECO:0000313" key="1">
    <source>
        <dbReference type="EMBL" id="CAE7101983.1"/>
    </source>
</evidence>